<sequence length="55" mass="6187">MSKLQLIKIALLIVILAEEIKSVGKKSDNELSKIDIKKLTKQINKVNAKDASNYF</sequence>
<comment type="caution">
    <text evidence="1">The sequence shown here is derived from an EMBL/GenBank/DDBJ whole genome shotgun (WGS) entry which is preliminary data.</text>
</comment>
<protein>
    <submittedName>
        <fullName evidence="1">Uncharacterized protein</fullName>
    </submittedName>
</protein>
<keyword evidence="2" id="KW-1185">Reference proteome</keyword>
<reference evidence="1" key="2">
    <citation type="submission" date="2022-08" db="EMBL/GenBank/DDBJ databases">
        <authorList>
            <person name="Magnan C."/>
        </authorList>
    </citation>
    <scope>NUCLEOTIDE SEQUENCE</scope>
    <source>
        <strain evidence="1">NSP012P</strain>
    </source>
</reference>
<reference evidence="1" key="1">
    <citation type="journal article" date="2022" name="Int. J. Mol. Sci.">
        <title>Phenotypic and Genotypic Virulence Characterisation of Staphylococcus pettenkoferi Strains Isolated from Human Bloodstream and Diabetic Foot Infections.</title>
        <authorList>
            <person name="Magnan C."/>
            <person name="Ahmad-Mansour N."/>
            <person name="Pouget C."/>
            <person name="Morsli M."/>
            <person name="Huc-Brandt S."/>
            <person name="Pantel A."/>
            <person name="Dunyach-Remy C."/>
            <person name="Sotto A."/>
            <person name="Molle V."/>
            <person name="Lavigne J.-P."/>
        </authorList>
    </citation>
    <scope>NUCLEOTIDE SEQUENCE</scope>
    <source>
        <strain evidence="1">NSP012P</strain>
    </source>
</reference>
<organism evidence="1 2">
    <name type="scientific">Staphylococcus pettenkoferi</name>
    <dbReference type="NCBI Taxonomy" id="170573"/>
    <lineage>
        <taxon>Bacteria</taxon>
        <taxon>Bacillati</taxon>
        <taxon>Bacillota</taxon>
        <taxon>Bacilli</taxon>
        <taxon>Bacillales</taxon>
        <taxon>Staphylococcaceae</taxon>
        <taxon>Staphylococcus</taxon>
    </lineage>
</organism>
<proteinExistence type="predicted"/>
<evidence type="ECO:0000313" key="2">
    <source>
        <dbReference type="Proteomes" id="UP001072952"/>
    </source>
</evidence>
<accession>A0ABT4BQA5</accession>
<gene>
    <name evidence="1" type="ORF">NW133_12380</name>
</gene>
<name>A0ABT4BQA5_9STAP</name>
<dbReference type="Proteomes" id="UP001072952">
    <property type="component" value="Unassembled WGS sequence"/>
</dbReference>
<evidence type="ECO:0000313" key="1">
    <source>
        <dbReference type="EMBL" id="MCY1584289.1"/>
    </source>
</evidence>
<dbReference type="RefSeq" id="WP_172592607.1">
    <property type="nucleotide sequence ID" value="NZ_JANSKN010000015.1"/>
</dbReference>
<dbReference type="EMBL" id="JANSLD010000053">
    <property type="protein sequence ID" value="MCY1584289.1"/>
    <property type="molecule type" value="Genomic_DNA"/>
</dbReference>